<dbReference type="SUPFAM" id="SSF160631">
    <property type="entry name" value="SMI1/KNR4-like"/>
    <property type="match status" value="1"/>
</dbReference>
<evidence type="ECO:0000313" key="1">
    <source>
        <dbReference type="EMBL" id="BCD98923.1"/>
    </source>
</evidence>
<name>A0AAN1WJT8_9GAMM</name>
<proteinExistence type="predicted"/>
<keyword evidence="2" id="KW-1185">Reference proteome</keyword>
<dbReference type="EMBL" id="AP023086">
    <property type="protein sequence ID" value="BCD98923.1"/>
    <property type="molecule type" value="Genomic_DNA"/>
</dbReference>
<dbReference type="RefSeq" id="WP_236983641.1">
    <property type="nucleotide sequence ID" value="NZ_AP023086.1"/>
</dbReference>
<reference evidence="1 2" key="1">
    <citation type="journal article" date="2022" name="IScience">
        <title>An ultrasensitive nanofiber-based assay for enzymatic hydrolysis and deep-sea microbial degradation of cellulose.</title>
        <authorList>
            <person name="Tsudome M."/>
            <person name="Tachioka M."/>
            <person name="Miyazaki M."/>
            <person name="Uchimura K."/>
            <person name="Tsuda M."/>
            <person name="Takaki Y."/>
            <person name="Deguchi S."/>
        </authorList>
    </citation>
    <scope>NUCLEOTIDE SEQUENCE [LARGE SCALE GENOMIC DNA]</scope>
    <source>
        <strain evidence="1 2">GE09</strain>
    </source>
</reference>
<evidence type="ECO:0000313" key="2">
    <source>
        <dbReference type="Proteomes" id="UP001320119"/>
    </source>
</evidence>
<dbReference type="Pfam" id="PF14567">
    <property type="entry name" value="SUKH_5"/>
    <property type="match status" value="1"/>
</dbReference>
<dbReference type="InterPro" id="IPR037883">
    <property type="entry name" value="Knr4/Smi1-like_sf"/>
</dbReference>
<organism evidence="1 2">
    <name type="scientific">Marinagarivorans cellulosilyticus</name>
    <dbReference type="NCBI Taxonomy" id="2721545"/>
    <lineage>
        <taxon>Bacteria</taxon>
        <taxon>Pseudomonadati</taxon>
        <taxon>Pseudomonadota</taxon>
        <taxon>Gammaproteobacteria</taxon>
        <taxon>Cellvibrionales</taxon>
        <taxon>Cellvibrionaceae</taxon>
        <taxon>Marinagarivorans</taxon>
    </lineage>
</organism>
<accession>A0AAN1WJT8</accession>
<gene>
    <name evidence="1" type="ORF">MARGE09_P3124</name>
</gene>
<evidence type="ECO:0008006" key="3">
    <source>
        <dbReference type="Google" id="ProtNLM"/>
    </source>
</evidence>
<protein>
    <recommendedName>
        <fullName evidence="3">SMI1/KNR4 family protein</fullName>
    </recommendedName>
</protein>
<dbReference type="AlphaFoldDB" id="A0AAN1WJT8"/>
<sequence>MADKESTLPILKAAHQKPLVGLELPDDDDILEVEEMIYVQIRGDFREFLLTASDLIIGTLEPVTVNDSSSHTYLPDVASHAWENGLPRELLPVCQTADGYYCLDLEDQVIYWCDGVQQPGEWPSIWSWAESEWANS</sequence>
<dbReference type="Proteomes" id="UP001320119">
    <property type="component" value="Chromosome"/>
</dbReference>
<dbReference type="Gene3D" id="3.40.1580.10">
    <property type="entry name" value="SMI1/KNR4-like"/>
    <property type="match status" value="1"/>
</dbReference>
<dbReference type="KEGG" id="marq:MARGE09_P3124"/>